<feature type="compositionally biased region" description="Pro residues" evidence="1">
    <location>
        <begin position="235"/>
        <end position="263"/>
    </location>
</feature>
<dbReference type="KEGG" id="fra:Francci3_4516"/>
<dbReference type="STRING" id="106370.Francci3_4516"/>
<keyword evidence="2" id="KW-0472">Membrane</keyword>
<sequence>MAAFLGYLFFAPLTALFFGFLIWLVPAILLRNTDVVSRLNLRPFAFFVTGYVFSGLMALYLLVLDAGHDVAPAAGAVASLALLWAVRRQWRRHRPLGTRQVASRRRGGPVQPVQQGYPGPPVQPGYPGPPVQPGYPHQPGHPYPPMPQAGPVARGPSGYPETAGYSLTQPDQPRPGGGGDGPGGGEDGPGGGEDDPAGGAGDPGQPGYQSGPAGHRAAPDGGRGAGRRIAGYPWAVPPSGPRPGGLPPGAPPSPPPAEADPDS</sequence>
<accession>Q2J4D0</accession>
<dbReference type="AlphaFoldDB" id="Q2J4D0"/>
<dbReference type="EMBL" id="CP000249">
    <property type="protein sequence ID" value="ABD13862.1"/>
    <property type="molecule type" value="Genomic_DNA"/>
</dbReference>
<evidence type="ECO:0000313" key="4">
    <source>
        <dbReference type="Proteomes" id="UP000001937"/>
    </source>
</evidence>
<keyword evidence="2" id="KW-1133">Transmembrane helix</keyword>
<dbReference type="Proteomes" id="UP000001937">
    <property type="component" value="Chromosome"/>
</dbReference>
<feature type="compositionally biased region" description="Pro residues" evidence="1">
    <location>
        <begin position="139"/>
        <end position="148"/>
    </location>
</feature>
<evidence type="ECO:0000313" key="3">
    <source>
        <dbReference type="EMBL" id="ABD13862.1"/>
    </source>
</evidence>
<feature type="compositionally biased region" description="Low complexity" evidence="1">
    <location>
        <begin position="205"/>
        <end position="220"/>
    </location>
</feature>
<keyword evidence="4" id="KW-1185">Reference proteome</keyword>
<feature type="compositionally biased region" description="Gly residues" evidence="1">
    <location>
        <begin position="175"/>
        <end position="191"/>
    </location>
</feature>
<dbReference type="OrthoDB" id="3218594at2"/>
<reference evidence="3 4" key="1">
    <citation type="journal article" date="2007" name="Genome Res.">
        <title>Genome characteristics of facultatively symbiotic Frankia sp. strains reflect host range and host plant biogeography.</title>
        <authorList>
            <person name="Normand P."/>
            <person name="Lapierre P."/>
            <person name="Tisa L.S."/>
            <person name="Gogarten J.P."/>
            <person name="Alloisio N."/>
            <person name="Bagnarol E."/>
            <person name="Bassi C.A."/>
            <person name="Berry A.M."/>
            <person name="Bickhart D.M."/>
            <person name="Choisne N."/>
            <person name="Couloux A."/>
            <person name="Cournoyer B."/>
            <person name="Cruveiller S."/>
            <person name="Daubin V."/>
            <person name="Demange N."/>
            <person name="Francino M.P."/>
            <person name="Goltsman E."/>
            <person name="Huang Y."/>
            <person name="Kopp O.R."/>
            <person name="Labarre L."/>
            <person name="Lapidus A."/>
            <person name="Lavire C."/>
            <person name="Marechal J."/>
            <person name="Martinez M."/>
            <person name="Mastronunzio J.E."/>
            <person name="Mullin B.C."/>
            <person name="Niemann J."/>
            <person name="Pujic P."/>
            <person name="Rawnsley T."/>
            <person name="Rouy Z."/>
            <person name="Schenowitz C."/>
            <person name="Sellstedt A."/>
            <person name="Tavares F."/>
            <person name="Tomkins J.P."/>
            <person name="Vallenet D."/>
            <person name="Valverde C."/>
            <person name="Wall L.G."/>
            <person name="Wang Y."/>
            <person name="Medigue C."/>
            <person name="Benson D.R."/>
        </authorList>
    </citation>
    <scope>NUCLEOTIDE SEQUENCE [LARGE SCALE GENOMIC DNA]</scope>
    <source>
        <strain evidence="4">DSM 45818 / CECT 9043 / CcI3</strain>
    </source>
</reference>
<feature type="compositionally biased region" description="Pro residues" evidence="1">
    <location>
        <begin position="118"/>
        <end position="133"/>
    </location>
</feature>
<organism evidence="3 4">
    <name type="scientific">Frankia casuarinae (strain DSM 45818 / CECT 9043 / HFP020203 / CcI3)</name>
    <dbReference type="NCBI Taxonomy" id="106370"/>
    <lineage>
        <taxon>Bacteria</taxon>
        <taxon>Bacillati</taxon>
        <taxon>Actinomycetota</taxon>
        <taxon>Actinomycetes</taxon>
        <taxon>Frankiales</taxon>
        <taxon>Frankiaceae</taxon>
        <taxon>Frankia</taxon>
    </lineage>
</organism>
<evidence type="ECO:0000256" key="1">
    <source>
        <dbReference type="SAM" id="MobiDB-lite"/>
    </source>
</evidence>
<evidence type="ECO:0000256" key="2">
    <source>
        <dbReference type="SAM" id="Phobius"/>
    </source>
</evidence>
<feature type="region of interest" description="Disordered" evidence="1">
    <location>
        <begin position="96"/>
        <end position="263"/>
    </location>
</feature>
<dbReference type="HOGENOM" id="CLU_1056699_0_0_11"/>
<proteinExistence type="predicted"/>
<feature type="transmembrane region" description="Helical" evidence="2">
    <location>
        <begin position="70"/>
        <end position="86"/>
    </location>
</feature>
<dbReference type="RefSeq" id="WP_011438870.1">
    <property type="nucleotide sequence ID" value="NC_007777.1"/>
</dbReference>
<feature type="transmembrane region" description="Helical" evidence="2">
    <location>
        <begin position="41"/>
        <end position="64"/>
    </location>
</feature>
<name>Q2J4D0_FRACC</name>
<keyword evidence="2" id="KW-0812">Transmembrane</keyword>
<feature type="transmembrane region" description="Helical" evidence="2">
    <location>
        <begin position="6"/>
        <end position="29"/>
    </location>
</feature>
<protein>
    <submittedName>
        <fullName evidence="3">Uncharacterized protein</fullName>
    </submittedName>
</protein>
<feature type="compositionally biased region" description="Low complexity" evidence="1">
    <location>
        <begin position="108"/>
        <end position="117"/>
    </location>
</feature>
<gene>
    <name evidence="3" type="ordered locus">Francci3_4516</name>
</gene>
<feature type="compositionally biased region" description="Basic residues" evidence="1">
    <location>
        <begin position="96"/>
        <end position="107"/>
    </location>
</feature>